<accession>A0AAV9UUS5</accession>
<feature type="compositionally biased region" description="Basic and acidic residues" evidence="1">
    <location>
        <begin position="184"/>
        <end position="193"/>
    </location>
</feature>
<dbReference type="EMBL" id="JAVHNQ010000005">
    <property type="protein sequence ID" value="KAK6347117.1"/>
    <property type="molecule type" value="Genomic_DNA"/>
</dbReference>
<protein>
    <submittedName>
        <fullName evidence="2">Uncharacterized protein</fullName>
    </submittedName>
</protein>
<evidence type="ECO:0000313" key="3">
    <source>
        <dbReference type="Proteomes" id="UP001375240"/>
    </source>
</evidence>
<proteinExistence type="predicted"/>
<organism evidence="2 3">
    <name type="scientific">Orbilia brochopaga</name>
    <dbReference type="NCBI Taxonomy" id="3140254"/>
    <lineage>
        <taxon>Eukaryota</taxon>
        <taxon>Fungi</taxon>
        <taxon>Dikarya</taxon>
        <taxon>Ascomycota</taxon>
        <taxon>Pezizomycotina</taxon>
        <taxon>Orbiliomycetes</taxon>
        <taxon>Orbiliales</taxon>
        <taxon>Orbiliaceae</taxon>
        <taxon>Orbilia</taxon>
    </lineage>
</organism>
<feature type="compositionally biased region" description="Polar residues" evidence="1">
    <location>
        <begin position="159"/>
        <end position="171"/>
    </location>
</feature>
<feature type="region of interest" description="Disordered" evidence="1">
    <location>
        <begin position="41"/>
        <end position="62"/>
    </location>
</feature>
<gene>
    <name evidence="2" type="ORF">TWF696_007196</name>
</gene>
<feature type="region of interest" description="Disordered" evidence="1">
    <location>
        <begin position="155"/>
        <end position="193"/>
    </location>
</feature>
<dbReference type="Proteomes" id="UP001375240">
    <property type="component" value="Unassembled WGS sequence"/>
</dbReference>
<sequence>MKKDKIAPNEDTAAGHLAGTESEVRLEMHASARASLTPTFLEHRHPTSPRAPLENESGSETSITATETEIAIIGIETIGIETTETKTETIATPGITEITETETAIVTATGIENVDANAAANAAANAVEIADAHLHLADGPLHLFALATTNHQSRKRLHSTSINKFNQSSAASRPKGSIAIPPETDPRNGRSVKVDHARRDVVLRTPAPQVTDIAPDARDPVLLDVVLLLSPAGRGEIHQVEKMKEMPLVLESRNVDTALALLMRKTLVLHAGRATDRHYVRIDTTKGIRVPTNVIYHHEEATLLQLSRRVDRTNARDGESLHAARINHHSQETAIHQLLSIHRLTPRTTSWHRSHPKRAQKKMHLAKTHIVIWITNLTHPLNQLHPNTIPRQKLATTLHPLNPFDHCHLTPSGET</sequence>
<evidence type="ECO:0000313" key="2">
    <source>
        <dbReference type="EMBL" id="KAK6347117.1"/>
    </source>
</evidence>
<keyword evidence="3" id="KW-1185">Reference proteome</keyword>
<evidence type="ECO:0000256" key="1">
    <source>
        <dbReference type="SAM" id="MobiDB-lite"/>
    </source>
</evidence>
<feature type="region of interest" description="Disordered" evidence="1">
    <location>
        <begin position="1"/>
        <end position="23"/>
    </location>
</feature>
<comment type="caution">
    <text evidence="2">The sequence shown here is derived from an EMBL/GenBank/DDBJ whole genome shotgun (WGS) entry which is preliminary data.</text>
</comment>
<name>A0AAV9UUS5_9PEZI</name>
<reference evidence="2 3" key="1">
    <citation type="submission" date="2019-10" db="EMBL/GenBank/DDBJ databases">
        <authorList>
            <person name="Palmer J.M."/>
        </authorList>
    </citation>
    <scope>NUCLEOTIDE SEQUENCE [LARGE SCALE GENOMIC DNA]</scope>
    <source>
        <strain evidence="2 3">TWF696</strain>
    </source>
</reference>
<dbReference type="AlphaFoldDB" id="A0AAV9UUS5"/>